<reference evidence="2 3" key="1">
    <citation type="submission" date="2024-04" db="EMBL/GenBank/DDBJ databases">
        <title>Phyllosticta paracitricarpa is synonymous to the EU quarantine fungus P. citricarpa based on phylogenomic analyses.</title>
        <authorList>
            <consortium name="Lawrence Berkeley National Laboratory"/>
            <person name="Van Ingen-Buijs V.A."/>
            <person name="Van Westerhoven A.C."/>
            <person name="Haridas S."/>
            <person name="Skiadas P."/>
            <person name="Martin F."/>
            <person name="Groenewald J.Z."/>
            <person name="Crous P.W."/>
            <person name="Seidl M.F."/>
        </authorList>
    </citation>
    <scope>NUCLEOTIDE SEQUENCE [LARGE SCALE GENOMIC DNA]</scope>
    <source>
        <strain evidence="2 3">CBS 122670</strain>
    </source>
</reference>
<organism evidence="2 3">
    <name type="scientific">Phyllosticta citricarpa</name>
    <dbReference type="NCBI Taxonomy" id="55181"/>
    <lineage>
        <taxon>Eukaryota</taxon>
        <taxon>Fungi</taxon>
        <taxon>Dikarya</taxon>
        <taxon>Ascomycota</taxon>
        <taxon>Pezizomycotina</taxon>
        <taxon>Dothideomycetes</taxon>
        <taxon>Dothideomycetes incertae sedis</taxon>
        <taxon>Botryosphaeriales</taxon>
        <taxon>Phyllostictaceae</taxon>
        <taxon>Phyllosticta</taxon>
    </lineage>
</organism>
<dbReference type="EMBL" id="JBBPDW010000003">
    <property type="protein sequence ID" value="KAK7554670.1"/>
    <property type="molecule type" value="Genomic_DNA"/>
</dbReference>
<name>A0ABR1MNR9_9PEZI</name>
<protein>
    <submittedName>
        <fullName evidence="2">Uncharacterized protein</fullName>
    </submittedName>
</protein>
<evidence type="ECO:0000313" key="2">
    <source>
        <dbReference type="EMBL" id="KAK7554670.1"/>
    </source>
</evidence>
<feature type="region of interest" description="Disordered" evidence="1">
    <location>
        <begin position="81"/>
        <end position="111"/>
    </location>
</feature>
<feature type="region of interest" description="Disordered" evidence="1">
    <location>
        <begin position="182"/>
        <end position="216"/>
    </location>
</feature>
<gene>
    <name evidence="2" type="ORF">IWX46DRAFT_224711</name>
</gene>
<evidence type="ECO:0000313" key="3">
    <source>
        <dbReference type="Proteomes" id="UP001365128"/>
    </source>
</evidence>
<accession>A0ABR1MNR9</accession>
<sequence>MTETDVEFGGKVAVGARPVYNPLISPSDSVELGSSVRSFFTYQYHRSFKFNLYFFKMKTSFFTVMGILALAGLGATTPVAQGGERQPGSLSDEEVKKPQQRGRGGPDGTRFDGLMKQAPLIFYCKIGDQGKVGNICDQCKGTPILSSSCAPAQPACKVKDKTCFTEQKCQEKYGQEAKLQQCGAPENPAFPNAHILSSNEHQHDPEGGGEGGATGG</sequence>
<comment type="caution">
    <text evidence="2">The sequence shown here is derived from an EMBL/GenBank/DDBJ whole genome shotgun (WGS) entry which is preliminary data.</text>
</comment>
<evidence type="ECO:0000256" key="1">
    <source>
        <dbReference type="SAM" id="MobiDB-lite"/>
    </source>
</evidence>
<proteinExistence type="predicted"/>
<dbReference type="Proteomes" id="UP001365128">
    <property type="component" value="Unassembled WGS sequence"/>
</dbReference>
<keyword evidence="3" id="KW-1185">Reference proteome</keyword>